<evidence type="ECO:0000313" key="4">
    <source>
        <dbReference type="EMBL" id="QPP06837.1"/>
    </source>
</evidence>
<sequence>MVSSRTAEVITEAVEQPLPEDVLTMARRTLLNVAGTAIGASRHQAVDAVVSGSRGAARVPGRKERTAPLDAALATGIAAHLDDFDDTHLATVIHPGAACLGVLAALEPEAGAASATDVLTAYAWGCELQLRLGVAVSPSHYDLGWHITGTCGAFGAAATSALLLGLRGERLAAALSWGISRGLGMREGFGTMTKPFHPGKAAANGLLATRLAAAGAPAPGDALGEFTARLTREYDERQFLGGLGDRFELRRNTFKPYPCGIVTHPAIEAGEHLAAPIRDAGGADEVAGVEVHCHPLVPELTGNPDPADGLRARFSTVHGVAAGLLLGLVDLSAYEDEFVTSEAMERMRGKVRLVASPERDRAEAEVVVTMADGTTLRHHVAAARGSEQVPMTEDDLHGKVSRLIDPVLPGRTDSVAGAVAGEGPAYLTALMNACTGEEN</sequence>
<evidence type="ECO:0000259" key="2">
    <source>
        <dbReference type="Pfam" id="PF03972"/>
    </source>
</evidence>
<dbReference type="SUPFAM" id="SSF103378">
    <property type="entry name" value="2-methylcitrate dehydratase PrpD"/>
    <property type="match status" value="1"/>
</dbReference>
<feature type="domain" description="MmgE/PrpD C-terminal" evidence="3">
    <location>
        <begin position="257"/>
        <end position="409"/>
    </location>
</feature>
<evidence type="ECO:0000313" key="5">
    <source>
        <dbReference type="Proteomes" id="UP000595046"/>
    </source>
</evidence>
<dbReference type="Gene3D" id="1.10.4100.10">
    <property type="entry name" value="2-methylcitrate dehydratase PrpD"/>
    <property type="match status" value="1"/>
</dbReference>
<keyword evidence="5" id="KW-1185">Reference proteome</keyword>
<dbReference type="InterPro" id="IPR045336">
    <property type="entry name" value="MmgE_PrpD_N"/>
</dbReference>
<dbReference type="GO" id="GO:0016829">
    <property type="term" value="F:lyase activity"/>
    <property type="evidence" value="ECO:0007669"/>
    <property type="project" value="InterPro"/>
</dbReference>
<gene>
    <name evidence="4" type="ORF">G4Z16_11020</name>
</gene>
<evidence type="ECO:0000256" key="1">
    <source>
        <dbReference type="ARBA" id="ARBA00006174"/>
    </source>
</evidence>
<comment type="similarity">
    <text evidence="1">Belongs to the PrpD family.</text>
</comment>
<dbReference type="EMBL" id="CP048882">
    <property type="protein sequence ID" value="QPP06837.1"/>
    <property type="molecule type" value="Genomic_DNA"/>
</dbReference>
<dbReference type="InterPro" id="IPR042183">
    <property type="entry name" value="MmgE/PrpD_sf_1"/>
</dbReference>
<dbReference type="InterPro" id="IPR045337">
    <property type="entry name" value="MmgE_PrpD_C"/>
</dbReference>
<name>A0A7T1WS66_9ACTN</name>
<proteinExistence type="inferred from homology"/>
<feature type="domain" description="MmgE/PrpD N-terminal" evidence="2">
    <location>
        <begin position="6"/>
        <end position="223"/>
    </location>
</feature>
<dbReference type="Proteomes" id="UP000595046">
    <property type="component" value="Chromosome"/>
</dbReference>
<dbReference type="InterPro" id="IPR005656">
    <property type="entry name" value="MmgE_PrpD"/>
</dbReference>
<dbReference type="KEGG" id="sbat:G4Z16_11020"/>
<dbReference type="PANTHER" id="PTHR16943">
    <property type="entry name" value="2-METHYLCITRATE DEHYDRATASE-RELATED"/>
    <property type="match status" value="1"/>
</dbReference>
<protein>
    <submittedName>
        <fullName evidence="4">MmgE/PrpD family protein</fullName>
    </submittedName>
</protein>
<organism evidence="4 5">
    <name type="scientific">Streptomyces bathyalis</name>
    <dbReference type="NCBI Taxonomy" id="2710756"/>
    <lineage>
        <taxon>Bacteria</taxon>
        <taxon>Bacillati</taxon>
        <taxon>Actinomycetota</taxon>
        <taxon>Actinomycetes</taxon>
        <taxon>Kitasatosporales</taxon>
        <taxon>Streptomycetaceae</taxon>
        <taxon>Streptomyces</taxon>
    </lineage>
</organism>
<dbReference type="PANTHER" id="PTHR16943:SF8">
    <property type="entry name" value="2-METHYLCITRATE DEHYDRATASE"/>
    <property type="match status" value="1"/>
</dbReference>
<dbReference type="InterPro" id="IPR042188">
    <property type="entry name" value="MmgE/PrpD_sf_2"/>
</dbReference>
<dbReference type="Pfam" id="PF19305">
    <property type="entry name" value="MmgE_PrpD_C"/>
    <property type="match status" value="1"/>
</dbReference>
<dbReference type="InterPro" id="IPR036148">
    <property type="entry name" value="MmgE/PrpD_sf"/>
</dbReference>
<evidence type="ECO:0000259" key="3">
    <source>
        <dbReference type="Pfam" id="PF19305"/>
    </source>
</evidence>
<dbReference type="Pfam" id="PF03972">
    <property type="entry name" value="MmgE_PrpD_N"/>
    <property type="match status" value="1"/>
</dbReference>
<dbReference type="AlphaFoldDB" id="A0A7T1WS66"/>
<reference evidence="5" key="1">
    <citation type="submission" date="2020-02" db="EMBL/GenBank/DDBJ databases">
        <title>Streptomyces sp. ASO4wet.</title>
        <authorList>
            <person name="Risdian C."/>
            <person name="Landwehr W."/>
            <person name="Schupp P."/>
            <person name="Wink J."/>
        </authorList>
    </citation>
    <scope>NUCLEOTIDE SEQUENCE [LARGE SCALE GENOMIC DNA]</scope>
    <source>
        <strain evidence="5">ASO4wet</strain>
    </source>
</reference>
<accession>A0A7T1WS66</accession>
<dbReference type="RefSeq" id="WP_197350656.1">
    <property type="nucleotide sequence ID" value="NZ_CP048882.1"/>
</dbReference>
<dbReference type="Gene3D" id="3.30.1330.120">
    <property type="entry name" value="2-methylcitrate dehydratase PrpD"/>
    <property type="match status" value="1"/>
</dbReference>